<dbReference type="PROSITE" id="PS51054">
    <property type="entry name" value="ORANGE"/>
    <property type="match status" value="1"/>
</dbReference>
<feature type="compositionally biased region" description="Basic and acidic residues" evidence="1">
    <location>
        <begin position="16"/>
        <end position="40"/>
    </location>
</feature>
<organism evidence="3 4">
    <name type="scientific">Hucho hucho</name>
    <name type="common">huchen</name>
    <dbReference type="NCBI Taxonomy" id="62062"/>
    <lineage>
        <taxon>Eukaryota</taxon>
        <taxon>Metazoa</taxon>
        <taxon>Chordata</taxon>
        <taxon>Craniata</taxon>
        <taxon>Vertebrata</taxon>
        <taxon>Euteleostomi</taxon>
        <taxon>Actinopterygii</taxon>
        <taxon>Neopterygii</taxon>
        <taxon>Teleostei</taxon>
        <taxon>Protacanthopterygii</taxon>
        <taxon>Salmoniformes</taxon>
        <taxon>Salmonidae</taxon>
        <taxon>Salmoninae</taxon>
        <taxon>Hucho</taxon>
    </lineage>
</organism>
<sequence>SDRKKKTGPHQPLPERTGENRANGARETELWKAGEGRDSGDDSSVSTSAPLRRLPPGQREGCVFLSAPKRTDPGLSPRAHPVPPSFTPFRQSRLHIYRRNINQHPCSLYRKHILTFECNSLNNSGVSVCFLIVPFFGFLLGELLGEFANYFHYGYHECMKNLVHYLTTEERVETKDIKYARILAFLQSKSRVVTEPVFGSLGALPDQADYLCQLHSSPESHQSHSPSDSVFQQSPPGHFSWHSTARSPTISYPTVPLSAPTQQHHGGYLSPVQGLDHHYFNFFNGHPHANAFSLHSTQHAL</sequence>
<dbReference type="AlphaFoldDB" id="A0A4W5RG76"/>
<dbReference type="GO" id="GO:0003677">
    <property type="term" value="F:DNA binding"/>
    <property type="evidence" value="ECO:0007669"/>
    <property type="project" value="InterPro"/>
</dbReference>
<feature type="domain" description="Orange" evidence="2">
    <location>
        <begin position="151"/>
        <end position="186"/>
    </location>
</feature>
<dbReference type="STRING" id="62062.ENSHHUP00000087652"/>
<dbReference type="Ensembl" id="ENSHHUT00000090389.1">
    <property type="protein sequence ID" value="ENSHHUP00000087652.1"/>
    <property type="gene ID" value="ENSHHUG00000050689.1"/>
</dbReference>
<dbReference type="SUPFAM" id="SSF158457">
    <property type="entry name" value="Orange domain-like"/>
    <property type="match status" value="1"/>
</dbReference>
<evidence type="ECO:0000313" key="4">
    <source>
        <dbReference type="Proteomes" id="UP000314982"/>
    </source>
</evidence>
<keyword evidence="4" id="KW-1185">Reference proteome</keyword>
<dbReference type="InterPro" id="IPR003650">
    <property type="entry name" value="Orange_dom"/>
</dbReference>
<reference evidence="4" key="1">
    <citation type="submission" date="2018-06" db="EMBL/GenBank/DDBJ databases">
        <title>Genome assembly of Danube salmon.</title>
        <authorList>
            <person name="Macqueen D.J."/>
            <person name="Gundappa M.K."/>
        </authorList>
    </citation>
    <scope>NUCLEOTIDE SEQUENCE [LARGE SCALE GENOMIC DNA]</scope>
</reference>
<evidence type="ECO:0000256" key="1">
    <source>
        <dbReference type="SAM" id="MobiDB-lite"/>
    </source>
</evidence>
<dbReference type="Pfam" id="PF07527">
    <property type="entry name" value="Hairy_orange"/>
    <property type="match status" value="1"/>
</dbReference>
<evidence type="ECO:0000313" key="3">
    <source>
        <dbReference type="Ensembl" id="ENSHHUP00000087652.1"/>
    </source>
</evidence>
<dbReference type="Gene3D" id="6.10.250.980">
    <property type="match status" value="1"/>
</dbReference>
<evidence type="ECO:0000259" key="2">
    <source>
        <dbReference type="PROSITE" id="PS51054"/>
    </source>
</evidence>
<reference evidence="3" key="3">
    <citation type="submission" date="2025-09" db="UniProtKB">
        <authorList>
            <consortium name="Ensembl"/>
        </authorList>
    </citation>
    <scope>IDENTIFICATION</scope>
</reference>
<feature type="region of interest" description="Disordered" evidence="1">
    <location>
        <begin position="1"/>
        <end position="59"/>
    </location>
</feature>
<name>A0A4W5RG76_9TELE</name>
<dbReference type="GeneTree" id="ENSGT00940000160388"/>
<accession>A0A4W5RG76</accession>
<proteinExistence type="predicted"/>
<dbReference type="Proteomes" id="UP000314982">
    <property type="component" value="Unassembled WGS sequence"/>
</dbReference>
<protein>
    <submittedName>
        <fullName evidence="3">Helt bHLH transcription factor</fullName>
    </submittedName>
</protein>
<dbReference type="GO" id="GO:0006355">
    <property type="term" value="P:regulation of DNA-templated transcription"/>
    <property type="evidence" value="ECO:0007669"/>
    <property type="project" value="InterPro"/>
</dbReference>
<reference evidence="3" key="2">
    <citation type="submission" date="2025-08" db="UniProtKB">
        <authorList>
            <consortium name="Ensembl"/>
        </authorList>
    </citation>
    <scope>IDENTIFICATION</scope>
</reference>